<keyword evidence="2" id="KW-0479">Metal-binding</keyword>
<dbReference type="GO" id="GO:0005634">
    <property type="term" value="C:nucleus"/>
    <property type="evidence" value="ECO:0007669"/>
    <property type="project" value="UniProtKB-SubCell"/>
</dbReference>
<dbReference type="FunFam" id="3.30.160.60:FF:000072">
    <property type="entry name" value="zinc finger protein 143 isoform X1"/>
    <property type="match status" value="1"/>
</dbReference>
<reference evidence="12" key="1">
    <citation type="submission" date="2020-05" db="UniProtKB">
        <authorList>
            <consortium name="EnsemblMetazoa"/>
        </authorList>
    </citation>
    <scope>IDENTIFICATION</scope>
    <source>
        <strain evidence="12">BB02</strain>
    </source>
</reference>
<dbReference type="KEGG" id="bgt:106057669"/>
<dbReference type="RefSeq" id="XP_013070434.2">
    <property type="nucleotide sequence ID" value="XM_013214980.2"/>
</dbReference>
<dbReference type="Gene3D" id="3.30.160.60">
    <property type="entry name" value="Classic Zinc Finger"/>
    <property type="match status" value="4"/>
</dbReference>
<gene>
    <name evidence="12" type="primary">106057669</name>
</gene>
<evidence type="ECO:0000259" key="11">
    <source>
        <dbReference type="PROSITE" id="PS50157"/>
    </source>
</evidence>
<dbReference type="Proteomes" id="UP000076420">
    <property type="component" value="Unassembled WGS sequence"/>
</dbReference>
<keyword evidence="6" id="KW-0694">RNA-binding</keyword>
<keyword evidence="3" id="KW-0677">Repeat</keyword>
<keyword evidence="4 10" id="KW-0863">Zinc-finger</keyword>
<evidence type="ECO:0000313" key="13">
    <source>
        <dbReference type="Proteomes" id="UP000076420"/>
    </source>
</evidence>
<organism evidence="12 13">
    <name type="scientific">Biomphalaria glabrata</name>
    <name type="common">Bloodfluke planorb</name>
    <name type="synonym">Freshwater snail</name>
    <dbReference type="NCBI Taxonomy" id="6526"/>
    <lineage>
        <taxon>Eukaryota</taxon>
        <taxon>Metazoa</taxon>
        <taxon>Spiralia</taxon>
        <taxon>Lophotrochozoa</taxon>
        <taxon>Mollusca</taxon>
        <taxon>Gastropoda</taxon>
        <taxon>Heterobranchia</taxon>
        <taxon>Euthyneura</taxon>
        <taxon>Panpulmonata</taxon>
        <taxon>Hygrophila</taxon>
        <taxon>Lymnaeoidea</taxon>
        <taxon>Planorbidae</taxon>
        <taxon>Biomphalaria</taxon>
    </lineage>
</organism>
<feature type="domain" description="C2H2-type" evidence="11">
    <location>
        <begin position="16"/>
        <end position="45"/>
    </location>
</feature>
<evidence type="ECO:0000256" key="2">
    <source>
        <dbReference type="ARBA" id="ARBA00022723"/>
    </source>
</evidence>
<keyword evidence="5" id="KW-0862">Zinc</keyword>
<evidence type="ECO:0000256" key="6">
    <source>
        <dbReference type="ARBA" id="ARBA00022884"/>
    </source>
</evidence>
<dbReference type="GO" id="GO:0006357">
    <property type="term" value="P:regulation of transcription by RNA polymerase II"/>
    <property type="evidence" value="ECO:0007669"/>
    <property type="project" value="TreeGrafter"/>
</dbReference>
<dbReference type="PROSITE" id="PS50157">
    <property type="entry name" value="ZINC_FINGER_C2H2_2"/>
    <property type="match status" value="7"/>
</dbReference>
<keyword evidence="7" id="KW-0805">Transcription regulation</keyword>
<evidence type="ECO:0000313" key="12">
    <source>
        <dbReference type="EnsemblMetazoa" id="BGLB023446-PA"/>
    </source>
</evidence>
<evidence type="ECO:0000256" key="5">
    <source>
        <dbReference type="ARBA" id="ARBA00022833"/>
    </source>
</evidence>
<evidence type="ECO:0000256" key="8">
    <source>
        <dbReference type="ARBA" id="ARBA00023163"/>
    </source>
</evidence>
<keyword evidence="9" id="KW-0539">Nucleus</keyword>
<dbReference type="VEuPathDB" id="VectorBase:BGLB023446"/>
<feature type="domain" description="C2H2-type" evidence="11">
    <location>
        <begin position="113"/>
        <end position="137"/>
    </location>
</feature>
<dbReference type="PANTHER" id="PTHR46179">
    <property type="entry name" value="ZINC FINGER PROTEIN"/>
    <property type="match status" value="1"/>
</dbReference>
<dbReference type="Pfam" id="PF22110">
    <property type="entry name" value="TFIIIA_zf-C2H2"/>
    <property type="match status" value="1"/>
</dbReference>
<evidence type="ECO:0000256" key="10">
    <source>
        <dbReference type="PROSITE-ProRule" id="PRU00042"/>
    </source>
</evidence>
<dbReference type="InterPro" id="IPR054599">
    <property type="entry name" value="TFIIIA_Zfn-C2H2"/>
</dbReference>
<proteinExistence type="predicted"/>
<dbReference type="PROSITE" id="PS00028">
    <property type="entry name" value="ZINC_FINGER_C2H2_1"/>
    <property type="match status" value="7"/>
</dbReference>
<dbReference type="GO" id="GO:0008270">
    <property type="term" value="F:zinc ion binding"/>
    <property type="evidence" value="ECO:0007669"/>
    <property type="project" value="UniProtKB-KW"/>
</dbReference>
<dbReference type="AlphaFoldDB" id="A0A2C9KU10"/>
<dbReference type="PANTHER" id="PTHR46179:SF13">
    <property type="entry name" value="C2H2-TYPE DOMAIN-CONTAINING PROTEIN"/>
    <property type="match status" value="1"/>
</dbReference>
<evidence type="ECO:0000256" key="1">
    <source>
        <dbReference type="ARBA" id="ARBA00004123"/>
    </source>
</evidence>
<evidence type="ECO:0000256" key="7">
    <source>
        <dbReference type="ARBA" id="ARBA00023015"/>
    </source>
</evidence>
<accession>A0A2C9KU10</accession>
<dbReference type="SMART" id="SM00355">
    <property type="entry name" value="ZnF_C2H2"/>
    <property type="match status" value="8"/>
</dbReference>
<dbReference type="InterPro" id="IPR013087">
    <property type="entry name" value="Znf_C2H2_type"/>
</dbReference>
<protein>
    <recommendedName>
        <fullName evidence="11">C2H2-type domain-containing protein</fullName>
    </recommendedName>
</protein>
<keyword evidence="8" id="KW-0804">Transcription</keyword>
<sequence length="386" mass="44460">MEPSDLHAQPEINEFYKCPYNSCGKQFRRKDRLEIHARSHTGEKPFVCAYEGCEKSYARAQHLSRHTKRTHDSNYKESLKLECTECHLLLANQTSLSNHRERVHNISPKRKLFECTEENCTEKFHKKKQLVVHKLTHCPQLVLANKCHRCTYEGCNKTFSFPNKLKHHLKTHEGYPCNVQECSQVFPNWSALRKHKAADHSQVPTCTICQATFKQKSNLTQHIKIHATSREPLMCPIENCGRIFFYKKNVQQHIQEYHEGINIWKSRKQCKSIGTQKKRKVPKKKPLAVLLTGVDETDLNSLNIKESMAAKEVAVQEKTTKTSLKDDLSYENETGDISVIGDSSTDNLLKVPNHLTSACNDLDTSSSCVLQNERYIFMVDTMEIVS</sequence>
<dbReference type="SUPFAM" id="SSF57667">
    <property type="entry name" value="beta-beta-alpha zinc fingers"/>
    <property type="match status" value="3"/>
</dbReference>
<dbReference type="OrthoDB" id="2687452at2759"/>
<dbReference type="EnsemblMetazoa" id="BGLB023446-RA">
    <property type="protein sequence ID" value="BGLB023446-PA"/>
    <property type="gene ID" value="BGLB023446"/>
</dbReference>
<dbReference type="STRING" id="6526.A0A2C9KU10"/>
<dbReference type="GO" id="GO:0003723">
    <property type="term" value="F:RNA binding"/>
    <property type="evidence" value="ECO:0007669"/>
    <property type="project" value="UniProtKB-KW"/>
</dbReference>
<evidence type="ECO:0000256" key="9">
    <source>
        <dbReference type="ARBA" id="ARBA00023242"/>
    </source>
</evidence>
<dbReference type="Pfam" id="PF00096">
    <property type="entry name" value="zf-C2H2"/>
    <property type="match status" value="3"/>
</dbReference>
<dbReference type="VEuPathDB" id="VectorBase:BGLAX_035982"/>
<feature type="domain" description="C2H2-type" evidence="11">
    <location>
        <begin position="46"/>
        <end position="76"/>
    </location>
</feature>
<dbReference type="FunFam" id="3.30.160.60:FF:000125">
    <property type="entry name" value="Putative zinc finger protein 143"/>
    <property type="match status" value="1"/>
</dbReference>
<feature type="domain" description="C2H2-type" evidence="11">
    <location>
        <begin position="148"/>
        <end position="174"/>
    </location>
</feature>
<feature type="domain" description="C2H2-type" evidence="11">
    <location>
        <begin position="175"/>
        <end position="205"/>
    </location>
</feature>
<evidence type="ECO:0000256" key="4">
    <source>
        <dbReference type="ARBA" id="ARBA00022771"/>
    </source>
</evidence>
<dbReference type="InterPro" id="IPR051061">
    <property type="entry name" value="Zinc_finger_trans_reg"/>
</dbReference>
<feature type="domain" description="C2H2-type" evidence="11">
    <location>
        <begin position="204"/>
        <end position="231"/>
    </location>
</feature>
<feature type="domain" description="C2H2-type" evidence="11">
    <location>
        <begin position="233"/>
        <end position="263"/>
    </location>
</feature>
<name>A0A2C9KU10_BIOGL</name>
<evidence type="ECO:0000256" key="3">
    <source>
        <dbReference type="ARBA" id="ARBA00022737"/>
    </source>
</evidence>
<dbReference type="InterPro" id="IPR036236">
    <property type="entry name" value="Znf_C2H2_sf"/>
</dbReference>
<comment type="subcellular location">
    <subcellularLocation>
        <location evidence="1">Nucleus</location>
    </subcellularLocation>
</comment>